<evidence type="ECO:0000259" key="2">
    <source>
        <dbReference type="Pfam" id="PF00535"/>
    </source>
</evidence>
<feature type="transmembrane region" description="Helical" evidence="1">
    <location>
        <begin position="239"/>
        <end position="260"/>
    </location>
</feature>
<reference evidence="4" key="1">
    <citation type="journal article" date="2017" name="Environ. Microbiol. Rep.">
        <title>Genetic Diversity of Marine Anaerobic Ammonium-Oxidizing Bacteria as Revealed by Genomic and Proteomic Analyses of 'Candidatus Scalindua japonica'.</title>
        <authorList>
            <person name="Oshiki M."/>
            <person name="Mizuto K."/>
            <person name="Kimura Z."/>
            <person name="Kindaichi T."/>
            <person name="Satoh H."/>
            <person name="Okabe S."/>
        </authorList>
    </citation>
    <scope>NUCLEOTIDE SEQUENCE [LARGE SCALE GENOMIC DNA]</scope>
    <source>
        <strain evidence="4">husup-a2</strain>
    </source>
</reference>
<keyword evidence="1" id="KW-0472">Membrane</keyword>
<comment type="caution">
    <text evidence="3">The sequence shown here is derived from an EMBL/GenBank/DDBJ whole genome shotgun (WGS) entry which is preliminary data.</text>
</comment>
<protein>
    <submittedName>
        <fullName evidence="3">Glycosyl transferase family 2</fullName>
    </submittedName>
</protein>
<dbReference type="EMBL" id="BAOS01000020">
    <property type="protein sequence ID" value="GAX61233.1"/>
    <property type="molecule type" value="Genomic_DNA"/>
</dbReference>
<gene>
    <name evidence="3" type="ORF">SCALIN_C20_0010</name>
</gene>
<evidence type="ECO:0000256" key="1">
    <source>
        <dbReference type="SAM" id="Phobius"/>
    </source>
</evidence>
<proteinExistence type="predicted"/>
<dbReference type="Proteomes" id="UP000218542">
    <property type="component" value="Unassembled WGS sequence"/>
</dbReference>
<organism evidence="3 4">
    <name type="scientific">Candidatus Scalindua japonica</name>
    <dbReference type="NCBI Taxonomy" id="1284222"/>
    <lineage>
        <taxon>Bacteria</taxon>
        <taxon>Pseudomonadati</taxon>
        <taxon>Planctomycetota</taxon>
        <taxon>Candidatus Brocadiia</taxon>
        <taxon>Candidatus Brocadiales</taxon>
        <taxon>Candidatus Scalinduaceae</taxon>
        <taxon>Candidatus Scalindua</taxon>
    </lineage>
</organism>
<feature type="domain" description="Glycosyltransferase 2-like" evidence="2">
    <location>
        <begin position="8"/>
        <end position="165"/>
    </location>
</feature>
<keyword evidence="4" id="KW-1185">Reference proteome</keyword>
<dbReference type="PANTHER" id="PTHR43179">
    <property type="entry name" value="RHAMNOSYLTRANSFERASE WBBL"/>
    <property type="match status" value="1"/>
</dbReference>
<keyword evidence="1" id="KW-1133">Transmembrane helix</keyword>
<name>A0A286TZA7_9BACT</name>
<dbReference type="Pfam" id="PF00535">
    <property type="entry name" value="Glycos_transf_2"/>
    <property type="match status" value="1"/>
</dbReference>
<dbReference type="InterPro" id="IPR001173">
    <property type="entry name" value="Glyco_trans_2-like"/>
</dbReference>
<evidence type="ECO:0000313" key="4">
    <source>
        <dbReference type="Proteomes" id="UP000218542"/>
    </source>
</evidence>
<dbReference type="SUPFAM" id="SSF53448">
    <property type="entry name" value="Nucleotide-diphospho-sugar transferases"/>
    <property type="match status" value="1"/>
</dbReference>
<dbReference type="AlphaFoldDB" id="A0A286TZA7"/>
<dbReference type="CDD" id="cd04186">
    <property type="entry name" value="GT_2_like_c"/>
    <property type="match status" value="1"/>
</dbReference>
<keyword evidence="1" id="KW-0812">Transmembrane</keyword>
<sequence>MYSQPPDVEFEVIVVDNASYDGCDEMLKKGFPRVIFIQSKKNHGFAYANNLGFQHSTGKTLLFLNPDTEIISNAVKIMYTNLQTMPDAGAIGCRLLNTDLSLQTSCIQPYPTVLNQAFDIDYLKFLFPTLKLWGMKPLFRSNDKPQEVEVISGACIMVKRSVFEEVNQFSTDYFMYSEDLDLCYKINQTGYKTYYVNSSQIIHHGGKSTKSKQNYFGIVLMRESVSKFMEKYRGKKSAYFYKSVMTFVSICRMMLIIILMPSAIILRKQDTILVAFTKWKKIFRWSIGYEKWAKELTSNSQVSHGPSKSIN</sequence>
<accession>A0A286TZA7</accession>
<dbReference type="GO" id="GO:0016740">
    <property type="term" value="F:transferase activity"/>
    <property type="evidence" value="ECO:0007669"/>
    <property type="project" value="UniProtKB-KW"/>
</dbReference>
<evidence type="ECO:0000313" key="3">
    <source>
        <dbReference type="EMBL" id="GAX61233.1"/>
    </source>
</evidence>
<dbReference type="InterPro" id="IPR029044">
    <property type="entry name" value="Nucleotide-diphossugar_trans"/>
</dbReference>
<dbReference type="Gene3D" id="3.90.550.10">
    <property type="entry name" value="Spore Coat Polysaccharide Biosynthesis Protein SpsA, Chain A"/>
    <property type="match status" value="1"/>
</dbReference>
<keyword evidence="3" id="KW-0808">Transferase</keyword>
<dbReference type="PANTHER" id="PTHR43179:SF7">
    <property type="entry name" value="RHAMNOSYLTRANSFERASE WBBL"/>
    <property type="match status" value="1"/>
</dbReference>